<feature type="domain" description="SpoVT-AbrB" evidence="8">
    <location>
        <begin position="83"/>
        <end position="126"/>
    </location>
</feature>
<comment type="subcellular location">
    <subcellularLocation>
        <location evidence="7">Cytoplasm</location>
        <location evidence="7">Nucleoid</location>
    </subcellularLocation>
</comment>
<dbReference type="Proteomes" id="UP000823821">
    <property type="component" value="Unassembled WGS sequence"/>
</dbReference>
<dbReference type="InterPro" id="IPR020603">
    <property type="entry name" value="MraZ_dom"/>
</dbReference>
<evidence type="ECO:0000256" key="2">
    <source>
        <dbReference type="ARBA" id="ARBA00022490"/>
    </source>
</evidence>
<keyword evidence="6 7" id="KW-0804">Transcription</keyword>
<dbReference type="PANTHER" id="PTHR34701">
    <property type="entry name" value="TRANSCRIPTIONAL REGULATOR MRAZ"/>
    <property type="match status" value="1"/>
</dbReference>
<dbReference type="InterPro" id="IPR035642">
    <property type="entry name" value="MraZ_N"/>
</dbReference>
<proteinExistence type="inferred from homology"/>
<reference evidence="9" key="2">
    <citation type="submission" date="2021-04" db="EMBL/GenBank/DDBJ databases">
        <authorList>
            <person name="Gilroy R."/>
        </authorList>
    </citation>
    <scope>NUCLEOTIDE SEQUENCE</scope>
    <source>
        <strain evidence="9">5032</strain>
    </source>
</reference>
<dbReference type="PROSITE" id="PS51740">
    <property type="entry name" value="SPOVT_ABRB"/>
    <property type="match status" value="2"/>
</dbReference>
<dbReference type="GO" id="GO:0005737">
    <property type="term" value="C:cytoplasm"/>
    <property type="evidence" value="ECO:0007669"/>
    <property type="project" value="UniProtKB-UniRule"/>
</dbReference>
<keyword evidence="3" id="KW-0677">Repeat</keyword>
<evidence type="ECO:0000256" key="4">
    <source>
        <dbReference type="ARBA" id="ARBA00023015"/>
    </source>
</evidence>
<evidence type="ECO:0000259" key="8">
    <source>
        <dbReference type="PROSITE" id="PS51740"/>
    </source>
</evidence>
<keyword evidence="2 7" id="KW-0963">Cytoplasm</keyword>
<comment type="caution">
    <text evidence="9">The sequence shown here is derived from an EMBL/GenBank/DDBJ whole genome shotgun (WGS) entry which is preliminary data.</text>
</comment>
<keyword evidence="4 7" id="KW-0805">Transcription regulation</keyword>
<dbReference type="GO" id="GO:0000976">
    <property type="term" value="F:transcription cis-regulatory region binding"/>
    <property type="evidence" value="ECO:0007669"/>
    <property type="project" value="TreeGrafter"/>
</dbReference>
<dbReference type="InterPro" id="IPR007159">
    <property type="entry name" value="SpoVT-AbrB_dom"/>
</dbReference>
<dbReference type="Pfam" id="PF02381">
    <property type="entry name" value="MraZ"/>
    <property type="match status" value="2"/>
</dbReference>
<dbReference type="InterPro" id="IPR038619">
    <property type="entry name" value="MraZ_sf"/>
</dbReference>
<dbReference type="CDD" id="cd16321">
    <property type="entry name" value="MraZ_C"/>
    <property type="match status" value="1"/>
</dbReference>
<dbReference type="SUPFAM" id="SSF89447">
    <property type="entry name" value="AbrB/MazE/MraZ-like"/>
    <property type="match status" value="1"/>
</dbReference>
<organism evidence="9 10">
    <name type="scientific">Candidatus Desulfovibrio intestinavium</name>
    <dbReference type="NCBI Taxonomy" id="2838534"/>
    <lineage>
        <taxon>Bacteria</taxon>
        <taxon>Pseudomonadati</taxon>
        <taxon>Thermodesulfobacteriota</taxon>
        <taxon>Desulfovibrionia</taxon>
        <taxon>Desulfovibrionales</taxon>
        <taxon>Desulfovibrionaceae</taxon>
        <taxon>Desulfovibrio</taxon>
    </lineage>
</organism>
<evidence type="ECO:0000256" key="1">
    <source>
        <dbReference type="ARBA" id="ARBA00013860"/>
    </source>
</evidence>
<evidence type="ECO:0000256" key="6">
    <source>
        <dbReference type="ARBA" id="ARBA00023163"/>
    </source>
</evidence>
<dbReference type="Gene3D" id="3.40.1550.20">
    <property type="entry name" value="Transcriptional regulator MraZ domain"/>
    <property type="match status" value="1"/>
</dbReference>
<dbReference type="InterPro" id="IPR037914">
    <property type="entry name" value="SpoVT-AbrB_sf"/>
</dbReference>
<dbReference type="InterPro" id="IPR003444">
    <property type="entry name" value="MraZ"/>
</dbReference>
<accession>A0A9D2KQU9</accession>
<protein>
    <recommendedName>
        <fullName evidence="1 7">Transcriptional regulator MraZ</fullName>
    </recommendedName>
</protein>
<evidence type="ECO:0000256" key="7">
    <source>
        <dbReference type="HAMAP-Rule" id="MF_01008"/>
    </source>
</evidence>
<dbReference type="HAMAP" id="MF_01008">
    <property type="entry name" value="MraZ"/>
    <property type="match status" value="1"/>
</dbReference>
<dbReference type="PANTHER" id="PTHR34701:SF1">
    <property type="entry name" value="TRANSCRIPTIONAL REGULATOR MRAZ"/>
    <property type="match status" value="1"/>
</dbReference>
<comment type="similarity">
    <text evidence="7">Belongs to the MraZ family.</text>
</comment>
<dbReference type="GO" id="GO:0009295">
    <property type="term" value="C:nucleoid"/>
    <property type="evidence" value="ECO:0007669"/>
    <property type="project" value="UniProtKB-SubCell"/>
</dbReference>
<gene>
    <name evidence="7" type="primary">mraZ</name>
    <name evidence="9" type="ORF">H9784_05075</name>
</gene>
<keyword evidence="5 7" id="KW-0238">DNA-binding</keyword>
<dbReference type="InterPro" id="IPR035644">
    <property type="entry name" value="MraZ_C"/>
</dbReference>
<feature type="domain" description="SpoVT-AbrB" evidence="8">
    <location>
        <begin position="8"/>
        <end position="54"/>
    </location>
</feature>
<reference evidence="9" key="1">
    <citation type="journal article" date="2021" name="PeerJ">
        <title>Extensive microbial diversity within the chicken gut microbiome revealed by metagenomics and culture.</title>
        <authorList>
            <person name="Gilroy R."/>
            <person name="Ravi A."/>
            <person name="Getino M."/>
            <person name="Pursley I."/>
            <person name="Horton D.L."/>
            <person name="Alikhan N.F."/>
            <person name="Baker D."/>
            <person name="Gharbi K."/>
            <person name="Hall N."/>
            <person name="Watson M."/>
            <person name="Adriaenssens E.M."/>
            <person name="Foster-Nyarko E."/>
            <person name="Jarju S."/>
            <person name="Secka A."/>
            <person name="Antonio M."/>
            <person name="Oren A."/>
            <person name="Chaudhuri R.R."/>
            <person name="La Ragione R."/>
            <person name="Hildebrand F."/>
            <person name="Pallen M.J."/>
        </authorList>
    </citation>
    <scope>NUCLEOTIDE SEQUENCE</scope>
    <source>
        <strain evidence="9">5032</strain>
    </source>
</reference>
<name>A0A9D2KQU9_9BACT</name>
<evidence type="ECO:0000256" key="5">
    <source>
        <dbReference type="ARBA" id="ARBA00023125"/>
    </source>
</evidence>
<evidence type="ECO:0000256" key="3">
    <source>
        <dbReference type="ARBA" id="ARBA00022737"/>
    </source>
</evidence>
<evidence type="ECO:0000313" key="9">
    <source>
        <dbReference type="EMBL" id="HJA78929.1"/>
    </source>
</evidence>
<dbReference type="GO" id="GO:2000143">
    <property type="term" value="P:negative regulation of DNA-templated transcription initiation"/>
    <property type="evidence" value="ECO:0007669"/>
    <property type="project" value="TreeGrafter"/>
</dbReference>
<dbReference type="CDD" id="cd16320">
    <property type="entry name" value="MraZ_N"/>
    <property type="match status" value="1"/>
</dbReference>
<comment type="subunit">
    <text evidence="7">Forms oligomers.</text>
</comment>
<dbReference type="GO" id="GO:0003700">
    <property type="term" value="F:DNA-binding transcription factor activity"/>
    <property type="evidence" value="ECO:0007669"/>
    <property type="project" value="UniProtKB-UniRule"/>
</dbReference>
<dbReference type="EMBL" id="DWZD01000034">
    <property type="protein sequence ID" value="HJA78929.1"/>
    <property type="molecule type" value="Genomic_DNA"/>
</dbReference>
<dbReference type="AlphaFoldDB" id="A0A9D2KQU9"/>
<sequence>MRKLFRGSFHRSLDAKGRLMLPPGFRDGLQAEGGNGTFWLTAYYGHLTAYLPDDWEKIIEQLSRIRFPSPALSHFKSKVIGLAQEMIPDPQGRVRIPQPLMREAGLCKDVVLVGMLDKFEIWDQGRHDAIELADVSAELAASGIEFSL</sequence>
<evidence type="ECO:0000313" key="10">
    <source>
        <dbReference type="Proteomes" id="UP000823821"/>
    </source>
</evidence>